<organism evidence="1 2">
    <name type="scientific">Naganishia onofrii</name>
    <dbReference type="NCBI Taxonomy" id="1851511"/>
    <lineage>
        <taxon>Eukaryota</taxon>
        <taxon>Fungi</taxon>
        <taxon>Dikarya</taxon>
        <taxon>Basidiomycota</taxon>
        <taxon>Agaricomycotina</taxon>
        <taxon>Tremellomycetes</taxon>
        <taxon>Filobasidiales</taxon>
        <taxon>Filobasidiaceae</taxon>
        <taxon>Naganishia</taxon>
    </lineage>
</organism>
<sequence length="590" mass="67384">MFKYSPLGHSTSGSPFTRIQLRHLAIALGATTLFVLLFTGTSHRDEVSALAHSVSKGRLGSPLSTQGSSTHGYQPGGLGKSLLRKHRKYLSYEDWQLYLDGNQEMLDNMFNLNVPMVAHEEDQEKAESVCKGWNAGMPRDDEIWEECWRAKMWSQIEEFELPESFRWYFSLAYGDPKANPGEAVWLRNQINVLYELGYTVIATNSYQGMIEGHAGMPDVISLIWTEDKHTLTCQDDPRCALFSEFKPTNEKYPGTDIRADHTSTFWDDIPEDADKMPAQRWAWAGHELNALPKKERGTIPVWKLFTTTYWGARPNDPFWDFTDEEFTWNPLGQQWTLTYVSPFDYPEHSYIPYSIERECMKTRYVDPEVREDRLFILAKSTEYFNEPFTGIPRSFWAGLEEQTNLSAISTAMDDPNLVKEGSHIFGVPEGIESIGEVSKGEFEIQLARAKLMLGIGRPYISPSVYSSLCQGTPVVIPYFQGVAVPHGWKLFDGQYSQHGPAAAIGAPYVYSYDYQNMTDLVEKVNSAANMKHTAVERNMDDLMRFNWKRHAIQLQVAQPVKYNNLRRWVIGRCFKIGRCEPLNGDLKSVS</sequence>
<dbReference type="Proteomes" id="UP001234202">
    <property type="component" value="Unassembled WGS sequence"/>
</dbReference>
<reference evidence="1" key="1">
    <citation type="submission" date="2023-04" db="EMBL/GenBank/DDBJ databases">
        <title>Draft Genome sequencing of Naganishia species isolated from polar environments using Oxford Nanopore Technology.</title>
        <authorList>
            <person name="Leo P."/>
            <person name="Venkateswaran K."/>
        </authorList>
    </citation>
    <scope>NUCLEOTIDE SEQUENCE</scope>
    <source>
        <strain evidence="1">DBVPG 5303</strain>
    </source>
</reference>
<dbReference type="EMBL" id="JASBWV010000014">
    <property type="protein sequence ID" value="KAJ9122761.1"/>
    <property type="molecule type" value="Genomic_DNA"/>
</dbReference>
<evidence type="ECO:0000313" key="2">
    <source>
        <dbReference type="Proteomes" id="UP001234202"/>
    </source>
</evidence>
<keyword evidence="2" id="KW-1185">Reference proteome</keyword>
<gene>
    <name evidence="1" type="ORF">QFC24_004191</name>
</gene>
<accession>A0ACC2XH90</accession>
<name>A0ACC2XH90_9TREE</name>
<protein>
    <submittedName>
        <fullName evidence="1">Uncharacterized protein</fullName>
    </submittedName>
</protein>
<evidence type="ECO:0000313" key="1">
    <source>
        <dbReference type="EMBL" id="KAJ9122761.1"/>
    </source>
</evidence>
<proteinExistence type="predicted"/>
<comment type="caution">
    <text evidence="1">The sequence shown here is derived from an EMBL/GenBank/DDBJ whole genome shotgun (WGS) entry which is preliminary data.</text>
</comment>